<reference evidence="3 4" key="1">
    <citation type="submission" date="2016-11" db="EMBL/GenBank/DDBJ databases">
        <authorList>
            <person name="Jaros S."/>
            <person name="Januszkiewicz K."/>
            <person name="Wedrychowicz H."/>
        </authorList>
    </citation>
    <scope>NUCLEOTIDE SEQUENCE [LARGE SCALE GENOMIC DNA]</scope>
    <source>
        <strain evidence="3 4">CGMCC 1.12213</strain>
    </source>
</reference>
<dbReference type="InterPro" id="IPR001610">
    <property type="entry name" value="PAC"/>
</dbReference>
<protein>
    <submittedName>
        <fullName evidence="3">PAS domain S-box-containing protein</fullName>
    </submittedName>
</protein>
<dbReference type="InterPro" id="IPR052155">
    <property type="entry name" value="Biofilm_reg_signaling"/>
</dbReference>
<proteinExistence type="predicted"/>
<dbReference type="EMBL" id="FQYK01000001">
    <property type="protein sequence ID" value="SHI38565.1"/>
    <property type="molecule type" value="Genomic_DNA"/>
</dbReference>
<evidence type="ECO:0000259" key="2">
    <source>
        <dbReference type="PROSITE" id="PS50113"/>
    </source>
</evidence>
<dbReference type="CDD" id="cd00130">
    <property type="entry name" value="PAS"/>
    <property type="match status" value="2"/>
</dbReference>
<dbReference type="PANTHER" id="PTHR44757">
    <property type="entry name" value="DIGUANYLATE CYCLASE DGCP"/>
    <property type="match status" value="1"/>
</dbReference>
<dbReference type="InterPro" id="IPR035965">
    <property type="entry name" value="PAS-like_dom_sf"/>
</dbReference>
<dbReference type="AlphaFoldDB" id="A0A1M6AQ35"/>
<feature type="domain" description="PAS" evidence="1">
    <location>
        <begin position="156"/>
        <end position="185"/>
    </location>
</feature>
<dbReference type="PROSITE" id="PS50113">
    <property type="entry name" value="PAC"/>
    <property type="match status" value="1"/>
</dbReference>
<dbReference type="InterPro" id="IPR000700">
    <property type="entry name" value="PAS-assoc_C"/>
</dbReference>
<dbReference type="OrthoDB" id="1388568at2"/>
<evidence type="ECO:0000259" key="1">
    <source>
        <dbReference type="PROSITE" id="PS50112"/>
    </source>
</evidence>
<dbReference type="InterPro" id="IPR000014">
    <property type="entry name" value="PAS"/>
</dbReference>
<dbReference type="STRING" id="1178825.SAMN05216261_0555"/>
<dbReference type="SMART" id="SM00091">
    <property type="entry name" value="PAS"/>
    <property type="match status" value="2"/>
</dbReference>
<dbReference type="NCBIfam" id="TIGR00229">
    <property type="entry name" value="sensory_box"/>
    <property type="match status" value="2"/>
</dbReference>
<gene>
    <name evidence="3" type="ORF">SAMN05216261_0555</name>
</gene>
<dbReference type="SMART" id="SM00086">
    <property type="entry name" value="PAC"/>
    <property type="match status" value="2"/>
</dbReference>
<dbReference type="Pfam" id="PF13426">
    <property type="entry name" value="PAS_9"/>
    <property type="match status" value="2"/>
</dbReference>
<dbReference type="Proteomes" id="UP000184396">
    <property type="component" value="Unassembled WGS sequence"/>
</dbReference>
<dbReference type="Gene3D" id="3.30.450.20">
    <property type="entry name" value="PAS domain"/>
    <property type="match status" value="2"/>
</dbReference>
<keyword evidence="4" id="KW-1185">Reference proteome</keyword>
<name>A0A1M6AQ35_9FLAO</name>
<dbReference type="RefSeq" id="WP_019386110.1">
    <property type="nucleotide sequence ID" value="NZ_ALIH01000001.1"/>
</dbReference>
<organism evidence="3 4">
    <name type="scientific">Algibacter luteus</name>
    <dbReference type="NCBI Taxonomy" id="1178825"/>
    <lineage>
        <taxon>Bacteria</taxon>
        <taxon>Pseudomonadati</taxon>
        <taxon>Bacteroidota</taxon>
        <taxon>Flavobacteriia</taxon>
        <taxon>Flavobacteriales</taxon>
        <taxon>Flavobacteriaceae</taxon>
        <taxon>Algibacter</taxon>
    </lineage>
</organism>
<dbReference type="PANTHER" id="PTHR44757:SF2">
    <property type="entry name" value="BIOFILM ARCHITECTURE MAINTENANCE PROTEIN MBAA"/>
    <property type="match status" value="1"/>
</dbReference>
<sequence length="350" mass="39974">MEAINYNILDGLNNDLLEVISKNTIITITDALGRIEYANNNYCKIMECDVSKLIGETHELLKSHLHANKVYKELWKTIKAGHKWQGVLNDISDTGKLFWLDTTIVPIINEEENRIKYVAIYKDVTKYELENTQLLESKIAYSKYMSIYQSIDVGIIVVTDNVGNITEWNKGAEVAFGYSKAEILGHPLSVLLSIKYRKGNIKELLAIIGKIKESQNTDKIELCCIRKNGSEFPVEFTLNSLSLDNSNFYCASMLDITKCKELGNKLTLKTKVLELFLKQSKQDEDSVSEDFPDLLNNEEVITHEKEIADLEFANRTTNIDKRHTPFSSNNPELGIYNYKRKDINLDIISK</sequence>
<evidence type="ECO:0000313" key="4">
    <source>
        <dbReference type="Proteomes" id="UP000184396"/>
    </source>
</evidence>
<accession>A0A1M6AQ35</accession>
<evidence type="ECO:0000313" key="3">
    <source>
        <dbReference type="EMBL" id="SHI38565.1"/>
    </source>
</evidence>
<dbReference type="SUPFAM" id="SSF55785">
    <property type="entry name" value="PYP-like sensor domain (PAS domain)"/>
    <property type="match status" value="2"/>
</dbReference>
<dbReference type="eggNOG" id="COG5002">
    <property type="taxonomic scope" value="Bacteria"/>
</dbReference>
<dbReference type="PROSITE" id="PS50112">
    <property type="entry name" value="PAS"/>
    <property type="match status" value="1"/>
</dbReference>
<feature type="domain" description="PAC" evidence="2">
    <location>
        <begin position="82"/>
        <end position="136"/>
    </location>
</feature>